<sequence>MVRLKKRKQEKKVEYTFQASKNDVFLSCDIVLMYEKHAATFVWSARRCNDSARISVSLCLSVDCNLLHGLNYHCVNHHFVHLSSKNDSYFSLMKQLVGLNSALHLPIDLVSSLREMRCNLRVKERSMISEC</sequence>
<dbReference type="AlphaFoldDB" id="A0AAD6L8U7"/>
<reference evidence="1" key="1">
    <citation type="journal article" date="2023" name="Mol. Ecol. Resour.">
        <title>Chromosome-level genome assembly of a triploid poplar Populus alba 'Berolinensis'.</title>
        <authorList>
            <person name="Chen S."/>
            <person name="Yu Y."/>
            <person name="Wang X."/>
            <person name="Wang S."/>
            <person name="Zhang T."/>
            <person name="Zhou Y."/>
            <person name="He R."/>
            <person name="Meng N."/>
            <person name="Wang Y."/>
            <person name="Liu W."/>
            <person name="Liu Z."/>
            <person name="Liu J."/>
            <person name="Guo Q."/>
            <person name="Huang H."/>
            <person name="Sederoff R.R."/>
            <person name="Wang G."/>
            <person name="Qu G."/>
            <person name="Chen S."/>
        </authorList>
    </citation>
    <scope>NUCLEOTIDE SEQUENCE</scope>
    <source>
        <strain evidence="1">SC-2020</strain>
    </source>
</reference>
<dbReference type="Proteomes" id="UP001164929">
    <property type="component" value="Chromosome 19"/>
</dbReference>
<accession>A0AAD6L8U7</accession>
<dbReference type="EMBL" id="JAQIZT010000019">
    <property type="protein sequence ID" value="KAJ6951245.1"/>
    <property type="molecule type" value="Genomic_DNA"/>
</dbReference>
<gene>
    <name evidence="1" type="ORF">NC653_040591</name>
</gene>
<evidence type="ECO:0000313" key="1">
    <source>
        <dbReference type="EMBL" id="KAJ6951245.1"/>
    </source>
</evidence>
<keyword evidence="2" id="KW-1185">Reference proteome</keyword>
<name>A0AAD6L8U7_9ROSI</name>
<proteinExistence type="predicted"/>
<organism evidence="1 2">
    <name type="scientific">Populus alba x Populus x berolinensis</name>
    <dbReference type="NCBI Taxonomy" id="444605"/>
    <lineage>
        <taxon>Eukaryota</taxon>
        <taxon>Viridiplantae</taxon>
        <taxon>Streptophyta</taxon>
        <taxon>Embryophyta</taxon>
        <taxon>Tracheophyta</taxon>
        <taxon>Spermatophyta</taxon>
        <taxon>Magnoliopsida</taxon>
        <taxon>eudicotyledons</taxon>
        <taxon>Gunneridae</taxon>
        <taxon>Pentapetalae</taxon>
        <taxon>rosids</taxon>
        <taxon>fabids</taxon>
        <taxon>Malpighiales</taxon>
        <taxon>Salicaceae</taxon>
        <taxon>Saliceae</taxon>
        <taxon>Populus</taxon>
    </lineage>
</organism>
<evidence type="ECO:0000313" key="2">
    <source>
        <dbReference type="Proteomes" id="UP001164929"/>
    </source>
</evidence>
<comment type="caution">
    <text evidence="1">The sequence shown here is derived from an EMBL/GenBank/DDBJ whole genome shotgun (WGS) entry which is preliminary data.</text>
</comment>
<protein>
    <submittedName>
        <fullName evidence="1">Uncharacterized protein</fullName>
    </submittedName>
</protein>